<dbReference type="PANTHER" id="PTHR47841">
    <property type="entry name" value="DIACYLGLYCEROL KINASE THETA-LIKE-RELATED"/>
    <property type="match status" value="1"/>
</dbReference>
<evidence type="ECO:0000256" key="4">
    <source>
        <dbReference type="SAM" id="MobiDB-lite"/>
    </source>
</evidence>
<dbReference type="InterPro" id="IPR004146">
    <property type="entry name" value="DC1"/>
</dbReference>
<feature type="domain" description="Phorbol-ester/DAG-type" evidence="5">
    <location>
        <begin position="190"/>
        <end position="239"/>
    </location>
</feature>
<dbReference type="PROSITE" id="PS50081">
    <property type="entry name" value="ZF_DAG_PE_2"/>
    <property type="match status" value="3"/>
</dbReference>
<dbReference type="PANTHER" id="PTHR47841:SF2">
    <property type="entry name" value="OS07G0609800 PROTEIN"/>
    <property type="match status" value="1"/>
</dbReference>
<dbReference type="SUPFAM" id="SSF57889">
    <property type="entry name" value="Cysteine-rich domain"/>
    <property type="match status" value="2"/>
</dbReference>
<dbReference type="InterPro" id="IPR046349">
    <property type="entry name" value="C1-like_sf"/>
</dbReference>
<feature type="domain" description="Phorbol-ester/DAG-type" evidence="5">
    <location>
        <begin position="19"/>
        <end position="69"/>
    </location>
</feature>
<evidence type="ECO:0000256" key="1">
    <source>
        <dbReference type="ARBA" id="ARBA00022723"/>
    </source>
</evidence>
<comment type="caution">
    <text evidence="6">The sequence shown here is derived from an EMBL/GenBank/DDBJ whole genome shotgun (WGS) entry which is preliminary data.</text>
</comment>
<dbReference type="Gene3D" id="3.30.60.20">
    <property type="match status" value="3"/>
</dbReference>
<evidence type="ECO:0000259" key="5">
    <source>
        <dbReference type="PROSITE" id="PS50081"/>
    </source>
</evidence>
<evidence type="ECO:0000256" key="3">
    <source>
        <dbReference type="ARBA" id="ARBA00022833"/>
    </source>
</evidence>
<dbReference type="Pfam" id="PF03107">
    <property type="entry name" value="C1_2"/>
    <property type="match status" value="3"/>
</dbReference>
<reference evidence="6 7" key="1">
    <citation type="submission" date="2020-05" db="EMBL/GenBank/DDBJ databases">
        <title>WGS assembly of Panicum virgatum.</title>
        <authorList>
            <person name="Lovell J.T."/>
            <person name="Jenkins J."/>
            <person name="Shu S."/>
            <person name="Juenger T.E."/>
            <person name="Schmutz J."/>
        </authorList>
    </citation>
    <scope>NUCLEOTIDE SEQUENCE [LARGE SCALE GENOMIC DNA]</scope>
    <source>
        <strain evidence="7">cv. AP13</strain>
    </source>
</reference>
<name>A0A8T0WNQ9_PANVG</name>
<keyword evidence="2" id="KW-0677">Repeat</keyword>
<keyword evidence="1" id="KW-0479">Metal-binding</keyword>
<dbReference type="GO" id="GO:0046872">
    <property type="term" value="F:metal ion binding"/>
    <property type="evidence" value="ECO:0007669"/>
    <property type="project" value="UniProtKB-KW"/>
</dbReference>
<evidence type="ECO:0000313" key="7">
    <source>
        <dbReference type="Proteomes" id="UP000823388"/>
    </source>
</evidence>
<feature type="compositionally biased region" description="Low complexity" evidence="4">
    <location>
        <begin position="238"/>
        <end position="258"/>
    </location>
</feature>
<dbReference type="EMBL" id="CM029039">
    <property type="protein sequence ID" value="KAG2646754.1"/>
    <property type="molecule type" value="Genomic_DNA"/>
</dbReference>
<keyword evidence="7" id="KW-1185">Reference proteome</keyword>
<dbReference type="OrthoDB" id="581077at2759"/>
<evidence type="ECO:0000256" key="2">
    <source>
        <dbReference type="ARBA" id="ARBA00022737"/>
    </source>
</evidence>
<organism evidence="6 7">
    <name type="scientific">Panicum virgatum</name>
    <name type="common">Blackwell switchgrass</name>
    <dbReference type="NCBI Taxonomy" id="38727"/>
    <lineage>
        <taxon>Eukaryota</taxon>
        <taxon>Viridiplantae</taxon>
        <taxon>Streptophyta</taxon>
        <taxon>Embryophyta</taxon>
        <taxon>Tracheophyta</taxon>
        <taxon>Spermatophyta</taxon>
        <taxon>Magnoliopsida</taxon>
        <taxon>Liliopsida</taxon>
        <taxon>Poales</taxon>
        <taxon>Poaceae</taxon>
        <taxon>PACMAD clade</taxon>
        <taxon>Panicoideae</taxon>
        <taxon>Panicodae</taxon>
        <taxon>Paniceae</taxon>
        <taxon>Panicinae</taxon>
        <taxon>Panicum</taxon>
        <taxon>Panicum sect. Hiantes</taxon>
    </lineage>
</organism>
<dbReference type="InterPro" id="IPR002219">
    <property type="entry name" value="PKC_DAG/PE"/>
</dbReference>
<dbReference type="AlphaFoldDB" id="A0A8T0WNQ9"/>
<keyword evidence="3" id="KW-0862">Zinc</keyword>
<protein>
    <recommendedName>
        <fullName evidence="5">Phorbol-ester/DAG-type domain-containing protein</fullName>
    </recommendedName>
</protein>
<accession>A0A8T0WNQ9</accession>
<proteinExistence type="predicted"/>
<feature type="domain" description="Phorbol-ester/DAG-type" evidence="5">
    <location>
        <begin position="132"/>
        <end position="183"/>
    </location>
</feature>
<dbReference type="SMART" id="SM00109">
    <property type="entry name" value="C1"/>
    <property type="match status" value="3"/>
</dbReference>
<evidence type="ECO:0000313" key="6">
    <source>
        <dbReference type="EMBL" id="KAG2646754.1"/>
    </source>
</evidence>
<gene>
    <name evidence="6" type="ORF">PVAP13_2KG528500</name>
</gene>
<feature type="region of interest" description="Disordered" evidence="4">
    <location>
        <begin position="238"/>
        <end position="265"/>
    </location>
</feature>
<sequence length="303" mass="32250">MTAAASATSTIRSTYYHPQHMLTSYHYTAASTHPCAACERVVTGAGYSCDECDFNIHKACFTGLPGSICLGRQSDQGLAFTLALTRLAAARACGLCEETSRAGRYMYLCAPMELYLHPRCVLLTAGTHFHPEHLLSVYCYDGAGAAYACAACERAITGGVGFRCGECDFSIHEACLGLPASISLAQHSREHGLTLTRLKASRWCDVCRETSHAGCYMYLCAPCNYDVHPRCVPAADDGGAQRPRAQQQPQRGGQVVQPNRGGRGDAARAVQTGLHVVSGVAHTADSVCTLVNTLASAGACMIM</sequence>
<dbReference type="Proteomes" id="UP000823388">
    <property type="component" value="Chromosome 2K"/>
</dbReference>